<keyword evidence="3" id="KW-0378">Hydrolase</keyword>
<keyword evidence="1" id="KW-0472">Membrane</keyword>
<keyword evidence="1" id="KW-1133">Transmembrane helix</keyword>
<gene>
    <name evidence="3" type="ORF">FEM33_24710</name>
</gene>
<keyword evidence="3" id="KW-0255">Endonuclease</keyword>
<feature type="transmembrane region" description="Helical" evidence="1">
    <location>
        <begin position="42"/>
        <end position="58"/>
    </location>
</feature>
<feature type="transmembrane region" description="Helical" evidence="1">
    <location>
        <begin position="6"/>
        <end position="24"/>
    </location>
</feature>
<evidence type="ECO:0000259" key="2">
    <source>
        <dbReference type="Pfam" id="PF03372"/>
    </source>
</evidence>
<evidence type="ECO:0000313" key="3">
    <source>
        <dbReference type="EMBL" id="KAA6431516.1"/>
    </source>
</evidence>
<feature type="transmembrane region" description="Helical" evidence="1">
    <location>
        <begin position="64"/>
        <end position="88"/>
    </location>
</feature>
<dbReference type="OrthoDB" id="9796594at2"/>
<dbReference type="GO" id="GO:0004519">
    <property type="term" value="F:endonuclease activity"/>
    <property type="evidence" value="ECO:0007669"/>
    <property type="project" value="UniProtKB-KW"/>
</dbReference>
<dbReference type="InterPro" id="IPR036691">
    <property type="entry name" value="Endo/exonu/phosph_ase_sf"/>
</dbReference>
<dbReference type="InterPro" id="IPR005135">
    <property type="entry name" value="Endo/exonuclease/phosphatase"/>
</dbReference>
<dbReference type="Proteomes" id="UP000323994">
    <property type="component" value="Unassembled WGS sequence"/>
</dbReference>
<organism evidence="3 4">
    <name type="scientific">Dyadobacter flavalbus</name>
    <dbReference type="NCBI Taxonomy" id="2579942"/>
    <lineage>
        <taxon>Bacteria</taxon>
        <taxon>Pseudomonadati</taxon>
        <taxon>Bacteroidota</taxon>
        <taxon>Cytophagia</taxon>
        <taxon>Cytophagales</taxon>
        <taxon>Spirosomataceae</taxon>
        <taxon>Dyadobacter</taxon>
    </lineage>
</organism>
<comment type="caution">
    <text evidence="3">The sequence shown here is derived from an EMBL/GenBank/DDBJ whole genome shotgun (WGS) entry which is preliminary data.</text>
</comment>
<keyword evidence="3" id="KW-0540">Nuclease</keyword>
<keyword evidence="4" id="KW-1185">Reference proteome</keyword>
<evidence type="ECO:0000256" key="1">
    <source>
        <dbReference type="SAM" id="Phobius"/>
    </source>
</evidence>
<name>A0A5M8Q9J9_9BACT</name>
<dbReference type="EMBL" id="VBSN01000073">
    <property type="protein sequence ID" value="KAA6431516.1"/>
    <property type="molecule type" value="Genomic_DNA"/>
</dbReference>
<reference evidence="3 4" key="1">
    <citation type="submission" date="2019-05" db="EMBL/GenBank/DDBJ databases">
        <authorList>
            <person name="Qu J.-H."/>
        </authorList>
    </citation>
    <scope>NUCLEOTIDE SEQUENCE [LARGE SCALE GENOMIC DNA]</scope>
    <source>
        <strain evidence="3 4">NS28</strain>
    </source>
</reference>
<dbReference type="Pfam" id="PF03372">
    <property type="entry name" value="Exo_endo_phos"/>
    <property type="match status" value="1"/>
</dbReference>
<keyword evidence="1" id="KW-0812">Transmembrane</keyword>
<accession>A0A5M8Q9J9</accession>
<protein>
    <submittedName>
        <fullName evidence="3">Endonuclease</fullName>
    </submittedName>
</protein>
<dbReference type="RefSeq" id="WP_139014645.1">
    <property type="nucleotide sequence ID" value="NZ_VBSN01000073.1"/>
</dbReference>
<dbReference type="SUPFAM" id="SSF56219">
    <property type="entry name" value="DNase I-like"/>
    <property type="match status" value="1"/>
</dbReference>
<dbReference type="AlphaFoldDB" id="A0A5M8Q9J9"/>
<dbReference type="Gene3D" id="3.60.10.10">
    <property type="entry name" value="Endonuclease/exonuclease/phosphatase"/>
    <property type="match status" value="1"/>
</dbReference>
<evidence type="ECO:0000313" key="4">
    <source>
        <dbReference type="Proteomes" id="UP000323994"/>
    </source>
</evidence>
<proteinExistence type="predicted"/>
<feature type="domain" description="Endonuclease/exonuclease/phosphatase" evidence="2">
    <location>
        <begin position="108"/>
        <end position="314"/>
    </location>
</feature>
<sequence length="353" mass="40512">MNALKLILEVSGALVILFSVIPLIRNDYWAFRVFEYPRIQKLFLNLIILALYVSFFSVSSTYEIVFTSLIVANALYLLFQILPFTFLAKTALIRATKKDDDNSLSIISSNVFQDNKNTAGCMKLLHKYDPDIVLLLETDNFWLKGTEALKEKYPHQVLVPLENTYGMLLYSKLKLIDAEVRYLVDPEIPSIKAKVQLPSGKTVRLYCVHPTPPVPGENLYSTERDKELLMVAKEVKENNLATIVVGDLNDVAWSYTTKLFTKISGLLDPRKGRGFYNTFHAQHLILRFPLDHVFCSTDFKLRRLKRLENFSSDHFPILISLQYEAIAHLQQEEPEPDADEIKLAEEKIHKKAN</sequence>